<evidence type="ECO:0000256" key="1">
    <source>
        <dbReference type="SAM" id="SignalP"/>
    </source>
</evidence>
<comment type="caution">
    <text evidence="2">The sequence shown here is derived from an EMBL/GenBank/DDBJ whole genome shotgun (WGS) entry which is preliminary data.</text>
</comment>
<dbReference type="EMBL" id="JAYLLH010000003">
    <property type="protein sequence ID" value="MEC3860358.1"/>
    <property type="molecule type" value="Genomic_DNA"/>
</dbReference>
<keyword evidence="1" id="KW-0732">Signal</keyword>
<evidence type="ECO:0000313" key="3">
    <source>
        <dbReference type="Proteomes" id="UP001348149"/>
    </source>
</evidence>
<gene>
    <name evidence="2" type="ORF">VK792_03605</name>
</gene>
<dbReference type="Proteomes" id="UP001348149">
    <property type="component" value="Unassembled WGS sequence"/>
</dbReference>
<evidence type="ECO:0008006" key="4">
    <source>
        <dbReference type="Google" id="ProtNLM"/>
    </source>
</evidence>
<reference evidence="2 3" key="1">
    <citation type="submission" date="2024-01" db="EMBL/GenBank/DDBJ databases">
        <title>Mesobacterium rodlantinim sp. nov., isolated from shallow sea hydrothermal systems off Kueishantao Island.</title>
        <authorList>
            <person name="Su Z."/>
            <person name="Tang K."/>
        </authorList>
    </citation>
    <scope>NUCLEOTIDE SEQUENCE [LARGE SCALE GENOMIC DNA]</scope>
    <source>
        <strain evidence="2 3">TK19101</strain>
    </source>
</reference>
<sequence>MGKSKTILAMLAFASLSACGDTLAEQAIIGAGVGAVGATAADGDAITGAAVGAAANVAYCRKYPHRC</sequence>
<protein>
    <recommendedName>
        <fullName evidence="4">YMGG-like Gly-zipper domain-containing protein</fullName>
    </recommendedName>
</protein>
<name>A0ABU6HD13_9RHOB</name>
<feature type="chain" id="PRO_5045256569" description="YMGG-like Gly-zipper domain-containing protein" evidence="1">
    <location>
        <begin position="21"/>
        <end position="67"/>
    </location>
</feature>
<dbReference type="RefSeq" id="WP_326295981.1">
    <property type="nucleotide sequence ID" value="NZ_JAYLLH010000003.1"/>
</dbReference>
<proteinExistence type="predicted"/>
<dbReference type="PROSITE" id="PS51257">
    <property type="entry name" value="PROKAR_LIPOPROTEIN"/>
    <property type="match status" value="1"/>
</dbReference>
<feature type="signal peptide" evidence="1">
    <location>
        <begin position="1"/>
        <end position="20"/>
    </location>
</feature>
<keyword evidence="3" id="KW-1185">Reference proteome</keyword>
<evidence type="ECO:0000313" key="2">
    <source>
        <dbReference type="EMBL" id="MEC3860358.1"/>
    </source>
</evidence>
<organism evidence="2 3">
    <name type="scientific">Mesobacterium hydrothermale</name>
    <dbReference type="NCBI Taxonomy" id="3111907"/>
    <lineage>
        <taxon>Bacteria</taxon>
        <taxon>Pseudomonadati</taxon>
        <taxon>Pseudomonadota</taxon>
        <taxon>Alphaproteobacteria</taxon>
        <taxon>Rhodobacterales</taxon>
        <taxon>Roseobacteraceae</taxon>
        <taxon>Mesobacterium</taxon>
    </lineage>
</organism>
<accession>A0ABU6HD13</accession>